<dbReference type="PANTHER" id="PTHR24058">
    <property type="entry name" value="DUAL SPECIFICITY PROTEIN KINASE"/>
    <property type="match status" value="1"/>
</dbReference>
<dbReference type="CDD" id="cd14135">
    <property type="entry name" value="STKc_PRP4"/>
    <property type="match status" value="1"/>
</dbReference>
<dbReference type="GO" id="GO:0005524">
    <property type="term" value="F:ATP binding"/>
    <property type="evidence" value="ECO:0007669"/>
    <property type="project" value="UniProtKB-KW"/>
</dbReference>
<protein>
    <recommendedName>
        <fullName evidence="19">Serine/threonine-protein kinase PRP4 homolog</fullName>
        <ecNumber evidence="3">2.7.11.1</ecNumber>
    </recommendedName>
    <alternativeName>
        <fullName evidence="20">PRP4 pre-mRNA-processing factor 4 homolog</fullName>
    </alternativeName>
</protein>
<feature type="compositionally biased region" description="Basic and acidic residues" evidence="22">
    <location>
        <begin position="443"/>
        <end position="458"/>
    </location>
</feature>
<dbReference type="AlphaFoldDB" id="A0AAV9AIR1"/>
<keyword evidence="17" id="KW-0539">Nucleus</keyword>
<keyword evidence="6" id="KW-0723">Serine/threonine-protein kinase</keyword>
<dbReference type="PROSITE" id="PS50011">
    <property type="entry name" value="PROTEIN_KINASE_DOM"/>
    <property type="match status" value="1"/>
</dbReference>
<keyword evidence="12 24" id="KW-0418">Kinase</keyword>
<reference evidence="24" key="1">
    <citation type="journal article" date="2023" name="Nat. Commun.">
        <title>Diploid and tetraploid genomes of Acorus and the evolution of monocots.</title>
        <authorList>
            <person name="Ma L."/>
            <person name="Liu K.W."/>
            <person name="Li Z."/>
            <person name="Hsiao Y.Y."/>
            <person name="Qi Y."/>
            <person name="Fu T."/>
            <person name="Tang G.D."/>
            <person name="Zhang D."/>
            <person name="Sun W.H."/>
            <person name="Liu D.K."/>
            <person name="Li Y."/>
            <person name="Chen G.Z."/>
            <person name="Liu X.D."/>
            <person name="Liao X.Y."/>
            <person name="Jiang Y.T."/>
            <person name="Yu X."/>
            <person name="Hao Y."/>
            <person name="Huang J."/>
            <person name="Zhao X.W."/>
            <person name="Ke S."/>
            <person name="Chen Y.Y."/>
            <person name="Wu W.L."/>
            <person name="Hsu J.L."/>
            <person name="Lin Y.F."/>
            <person name="Huang M.D."/>
            <person name="Li C.Y."/>
            <person name="Huang L."/>
            <person name="Wang Z.W."/>
            <person name="Zhao X."/>
            <person name="Zhong W.Y."/>
            <person name="Peng D.H."/>
            <person name="Ahmad S."/>
            <person name="Lan S."/>
            <person name="Zhang J.S."/>
            <person name="Tsai W.C."/>
            <person name="Van de Peer Y."/>
            <person name="Liu Z.J."/>
        </authorList>
    </citation>
    <scope>NUCLEOTIDE SEQUENCE</scope>
    <source>
        <strain evidence="24">SCP</strain>
    </source>
</reference>
<feature type="compositionally biased region" description="Basic and acidic residues" evidence="22">
    <location>
        <begin position="49"/>
        <end position="58"/>
    </location>
</feature>
<dbReference type="GO" id="GO:0045292">
    <property type="term" value="P:mRNA cis splicing, via spliceosome"/>
    <property type="evidence" value="ECO:0007669"/>
    <property type="project" value="InterPro"/>
</dbReference>
<comment type="subcellular location">
    <subcellularLocation>
        <location evidence="2">Chromosome</location>
    </subcellularLocation>
    <subcellularLocation>
        <location evidence="1">Nucleus</location>
    </subcellularLocation>
</comment>
<evidence type="ECO:0000256" key="18">
    <source>
        <dbReference type="ARBA" id="ARBA00023596"/>
    </source>
</evidence>
<evidence type="ECO:0000256" key="16">
    <source>
        <dbReference type="ARBA" id="ARBA00023187"/>
    </source>
</evidence>
<feature type="compositionally biased region" description="Basic and acidic residues" evidence="22">
    <location>
        <begin position="204"/>
        <end position="237"/>
    </location>
</feature>
<keyword evidence="13" id="KW-0067">ATP-binding</keyword>
<feature type="region of interest" description="Disordered" evidence="22">
    <location>
        <begin position="128"/>
        <end position="158"/>
    </location>
</feature>
<name>A0AAV9AIR1_ACOGR</name>
<keyword evidence="8" id="KW-0507">mRNA processing</keyword>
<keyword evidence="5" id="KW-1017">Isopeptide bond</keyword>
<dbReference type="InterPro" id="IPR008271">
    <property type="entry name" value="Ser/Thr_kinase_AS"/>
</dbReference>
<dbReference type="Gene3D" id="1.10.510.10">
    <property type="entry name" value="Transferase(Phosphotransferase) domain 1"/>
    <property type="match status" value="1"/>
</dbReference>
<feature type="region of interest" description="Disordered" evidence="22">
    <location>
        <begin position="176"/>
        <end position="467"/>
    </location>
</feature>
<dbReference type="GO" id="GO:0004674">
    <property type="term" value="F:protein serine/threonine kinase activity"/>
    <property type="evidence" value="ECO:0007669"/>
    <property type="project" value="UniProtKB-KW"/>
</dbReference>
<evidence type="ECO:0000256" key="17">
    <source>
        <dbReference type="ARBA" id="ARBA00023242"/>
    </source>
</evidence>
<evidence type="ECO:0000256" key="4">
    <source>
        <dbReference type="ARBA" id="ARBA00022454"/>
    </source>
</evidence>
<comment type="subunit">
    <text evidence="21">Interacts with CLK1 C-terminus. Associates with the U5 snRNP and NCOR1 deacetylase complexes. Identified in the spliceosome C complex.</text>
</comment>
<evidence type="ECO:0000256" key="13">
    <source>
        <dbReference type="ARBA" id="ARBA00022840"/>
    </source>
</evidence>
<dbReference type="Gene3D" id="3.30.200.20">
    <property type="entry name" value="Phosphorylase Kinase, domain 1"/>
    <property type="match status" value="1"/>
</dbReference>
<evidence type="ECO:0000313" key="25">
    <source>
        <dbReference type="Proteomes" id="UP001179952"/>
    </source>
</evidence>
<accession>A0AAV9AIR1</accession>
<feature type="compositionally biased region" description="Basic residues" evidence="22">
    <location>
        <begin position="29"/>
        <end position="48"/>
    </location>
</feature>
<feature type="region of interest" description="Disordered" evidence="22">
    <location>
        <begin position="499"/>
        <end position="561"/>
    </location>
</feature>
<keyword evidence="25" id="KW-1185">Reference proteome</keyword>
<evidence type="ECO:0000256" key="20">
    <source>
        <dbReference type="ARBA" id="ARBA00031858"/>
    </source>
</evidence>
<evidence type="ECO:0000259" key="23">
    <source>
        <dbReference type="PROSITE" id="PS50011"/>
    </source>
</evidence>
<keyword evidence="7" id="KW-0597">Phosphoprotein</keyword>
<dbReference type="SUPFAM" id="SSF56112">
    <property type="entry name" value="Protein kinase-like (PK-like)"/>
    <property type="match status" value="1"/>
</dbReference>
<sequence>MGGSDESSHKRHRRVSSSTAEDGGDEASKRRKHRHHHHHHHHHRHRESGKRDLDKSEFEEPEGELPPVSFSASVVADDEREEGEILEEEERGGGGPVEGVSDVDNYPAKELVIGMDDDKRLEPVYHPRECSDRKDRKPIDKLSECGGEDLKSPREVNHTEHVINATKKHEGIADTLVKGSVRDAASLSPKRAATEMGYSDAEVDELKRGERKHDKRKDSDLGRSGSREHYDRRKESRSPPLNQFHNDVVRSRSRSYERMRERRSRSRDDRLNRGIDVWRHDRGERSYGVSGDRDRYSESRDIVKRDSDHEKVGRYDRVDRHDSRNRERDAEVDKSVTRERERSRLSSWSDRESVRDRERLKDRERDRVKEREREKETYKDRDRDRVRNMDRDRDRDQDNKQMYKDRRSRSDKYNIAQDIHDDRDRHKNSTRRTRLNDSTIMDDSTRPHLHEDYEKSMREEDDQDDNLEVALVLKNQEEEEIDRIKEESRKRRQAILEKYKQKQLEEQAEPSASDSGKEEKLSMIENEEDKIFPSKSANSSRQASPMGIENEPYSSDICNADPSFTVEKPPAENGTLALDQTTGVGVLGEGTPKSEKSADMFYDDIFGESPAGFRKLGKGDGLQIERSGLHDNWDDAEGYYSYRFGELLDGRYEVIAAHGKGVFSTVVRAKDLKPGKDGPEEVAIKIIRNNETMYKAGLEELVILKKLAAADPEDKRHCVRFISNFKYRNHLCLVFESLHMNLREVLKKFGRNVGLSLTGVRVYAKQLFIALKHLRNCGVLHCDIKPDNMLVNEAKNVLKLCDFGNAMFSGKNEITPYLVSRFYRAPEIILGLPYDHPLDIWSVGCCLFELYAGKVLFPGPSNNDMLRLHMELKGPFPKKMLRKGAFTDQHFDQDLNFHAVEEDPVTKKIIKRLIVNIKPKDIGALFPNSSGEDPKMVSNFKDLLERIFILDPEKRMSVSQALMHPFITGK</sequence>
<gene>
    <name evidence="24" type="ORF">QJS04_geneDACA022032</name>
</gene>
<reference evidence="24" key="2">
    <citation type="submission" date="2023-06" db="EMBL/GenBank/DDBJ databases">
        <authorList>
            <person name="Ma L."/>
            <person name="Liu K.-W."/>
            <person name="Li Z."/>
            <person name="Hsiao Y.-Y."/>
            <person name="Qi Y."/>
            <person name="Fu T."/>
            <person name="Tang G."/>
            <person name="Zhang D."/>
            <person name="Sun W.-H."/>
            <person name="Liu D.-K."/>
            <person name="Li Y."/>
            <person name="Chen G.-Z."/>
            <person name="Liu X.-D."/>
            <person name="Liao X.-Y."/>
            <person name="Jiang Y.-T."/>
            <person name="Yu X."/>
            <person name="Hao Y."/>
            <person name="Huang J."/>
            <person name="Zhao X.-W."/>
            <person name="Ke S."/>
            <person name="Chen Y.-Y."/>
            <person name="Wu W.-L."/>
            <person name="Hsu J.-L."/>
            <person name="Lin Y.-F."/>
            <person name="Huang M.-D."/>
            <person name="Li C.-Y."/>
            <person name="Huang L."/>
            <person name="Wang Z.-W."/>
            <person name="Zhao X."/>
            <person name="Zhong W.-Y."/>
            <person name="Peng D.-H."/>
            <person name="Ahmad S."/>
            <person name="Lan S."/>
            <person name="Zhang J.-S."/>
            <person name="Tsai W.-C."/>
            <person name="Van De Peer Y."/>
            <person name="Liu Z.-J."/>
        </authorList>
    </citation>
    <scope>NUCLEOTIDE SEQUENCE</scope>
    <source>
        <strain evidence="24">SCP</strain>
        <tissue evidence="24">Leaves</tissue>
    </source>
</reference>
<evidence type="ECO:0000256" key="10">
    <source>
        <dbReference type="ARBA" id="ARBA00022728"/>
    </source>
</evidence>
<evidence type="ECO:0000256" key="7">
    <source>
        <dbReference type="ARBA" id="ARBA00022553"/>
    </source>
</evidence>
<dbReference type="EMBL" id="JAUJYN010000009">
    <property type="protein sequence ID" value="KAK1263994.1"/>
    <property type="molecule type" value="Genomic_DNA"/>
</dbReference>
<evidence type="ECO:0000256" key="3">
    <source>
        <dbReference type="ARBA" id="ARBA00012513"/>
    </source>
</evidence>
<dbReference type="Pfam" id="PF00069">
    <property type="entry name" value="Pkinase"/>
    <property type="match status" value="1"/>
</dbReference>
<feature type="domain" description="Protein kinase" evidence="23">
    <location>
        <begin position="652"/>
        <end position="967"/>
    </location>
</feature>
<evidence type="ECO:0000256" key="11">
    <source>
        <dbReference type="ARBA" id="ARBA00022741"/>
    </source>
</evidence>
<keyword evidence="16" id="KW-0508">mRNA splicing</keyword>
<feature type="compositionally biased region" description="Basic and acidic residues" evidence="22">
    <location>
        <begin position="247"/>
        <end position="427"/>
    </location>
</feature>
<evidence type="ECO:0000256" key="21">
    <source>
        <dbReference type="ARBA" id="ARBA00046964"/>
    </source>
</evidence>
<keyword evidence="15" id="KW-0007">Acetylation</keyword>
<evidence type="ECO:0000256" key="22">
    <source>
        <dbReference type="SAM" id="MobiDB-lite"/>
    </source>
</evidence>
<evidence type="ECO:0000256" key="15">
    <source>
        <dbReference type="ARBA" id="ARBA00022990"/>
    </source>
</evidence>
<evidence type="ECO:0000256" key="1">
    <source>
        <dbReference type="ARBA" id="ARBA00004123"/>
    </source>
</evidence>
<dbReference type="GO" id="GO:0005694">
    <property type="term" value="C:chromosome"/>
    <property type="evidence" value="ECO:0007669"/>
    <property type="project" value="UniProtKB-SubCell"/>
</dbReference>
<dbReference type="InterPro" id="IPR011009">
    <property type="entry name" value="Kinase-like_dom_sf"/>
</dbReference>
<dbReference type="InterPro" id="IPR044092">
    <property type="entry name" value="STKc_PRP4"/>
</dbReference>
<dbReference type="EC" id="2.7.11.1" evidence="3"/>
<evidence type="ECO:0000256" key="5">
    <source>
        <dbReference type="ARBA" id="ARBA00022499"/>
    </source>
</evidence>
<dbReference type="InterPro" id="IPR000719">
    <property type="entry name" value="Prot_kinase_dom"/>
</dbReference>
<keyword evidence="14" id="KW-0832">Ubl conjugation</keyword>
<evidence type="ECO:0000256" key="8">
    <source>
        <dbReference type="ARBA" id="ARBA00022664"/>
    </source>
</evidence>
<dbReference type="Proteomes" id="UP001179952">
    <property type="component" value="Unassembled WGS sequence"/>
</dbReference>
<dbReference type="FunFam" id="1.10.510.10:FF:000078">
    <property type="entry name" value="Serine/threonine-protein kinase PRP4 homolog"/>
    <property type="match status" value="1"/>
</dbReference>
<dbReference type="GO" id="GO:0005681">
    <property type="term" value="C:spliceosomal complex"/>
    <property type="evidence" value="ECO:0007669"/>
    <property type="project" value="UniProtKB-KW"/>
</dbReference>
<comment type="caution">
    <text evidence="24">The sequence shown here is derived from an EMBL/GenBank/DDBJ whole genome shotgun (WGS) entry which is preliminary data.</text>
</comment>
<evidence type="ECO:0000256" key="9">
    <source>
        <dbReference type="ARBA" id="ARBA00022679"/>
    </source>
</evidence>
<proteinExistence type="inferred from homology"/>
<keyword evidence="10" id="KW-0747">Spliceosome</keyword>
<dbReference type="SMART" id="SM00220">
    <property type="entry name" value="S_TKc"/>
    <property type="match status" value="1"/>
</dbReference>
<evidence type="ECO:0000256" key="2">
    <source>
        <dbReference type="ARBA" id="ARBA00004286"/>
    </source>
</evidence>
<evidence type="ECO:0000256" key="14">
    <source>
        <dbReference type="ARBA" id="ARBA00022843"/>
    </source>
</evidence>
<keyword evidence="4" id="KW-0158">Chromosome</keyword>
<dbReference type="FunFam" id="3.30.200.20:FF:000123">
    <property type="entry name" value="serine/threonine-protein kinase PRP4 homolog"/>
    <property type="match status" value="1"/>
</dbReference>
<dbReference type="InterPro" id="IPR050494">
    <property type="entry name" value="Ser_Thr_dual-spec_kinase"/>
</dbReference>
<feature type="region of interest" description="Disordered" evidence="22">
    <location>
        <begin position="1"/>
        <end position="106"/>
    </location>
</feature>
<comment type="similarity">
    <text evidence="18">Belongs to the protein kinase superfamily. CMGC Ser/Thr protein kinase family.</text>
</comment>
<evidence type="ECO:0000313" key="24">
    <source>
        <dbReference type="EMBL" id="KAK1263994.1"/>
    </source>
</evidence>
<evidence type="ECO:0000256" key="12">
    <source>
        <dbReference type="ARBA" id="ARBA00022777"/>
    </source>
</evidence>
<evidence type="ECO:0000256" key="6">
    <source>
        <dbReference type="ARBA" id="ARBA00022527"/>
    </source>
</evidence>
<keyword evidence="9" id="KW-0808">Transferase</keyword>
<organism evidence="24 25">
    <name type="scientific">Acorus gramineus</name>
    <name type="common">Dwarf sweet flag</name>
    <dbReference type="NCBI Taxonomy" id="55184"/>
    <lineage>
        <taxon>Eukaryota</taxon>
        <taxon>Viridiplantae</taxon>
        <taxon>Streptophyta</taxon>
        <taxon>Embryophyta</taxon>
        <taxon>Tracheophyta</taxon>
        <taxon>Spermatophyta</taxon>
        <taxon>Magnoliopsida</taxon>
        <taxon>Liliopsida</taxon>
        <taxon>Acoraceae</taxon>
        <taxon>Acorus</taxon>
    </lineage>
</organism>
<feature type="compositionally biased region" description="Acidic residues" evidence="22">
    <location>
        <begin position="76"/>
        <end position="90"/>
    </location>
</feature>
<keyword evidence="11" id="KW-0547">Nucleotide-binding</keyword>
<dbReference type="PROSITE" id="PS00108">
    <property type="entry name" value="PROTEIN_KINASE_ST"/>
    <property type="match status" value="1"/>
</dbReference>
<evidence type="ECO:0000256" key="19">
    <source>
        <dbReference type="ARBA" id="ARBA00023637"/>
    </source>
</evidence>
<dbReference type="PANTHER" id="PTHR24058:SF103">
    <property type="entry name" value="SERINE_THREONINE-PROTEIN KINASE PRP4 HOMOLOG"/>
    <property type="match status" value="1"/>
</dbReference>